<dbReference type="Proteomes" id="UP001215097">
    <property type="component" value="Chromosome"/>
</dbReference>
<evidence type="ECO:0000313" key="1">
    <source>
        <dbReference type="EMBL" id="WDM42526.1"/>
    </source>
</evidence>
<name>A0ABY7XK82_MICLT</name>
<dbReference type="EMBL" id="CP078075">
    <property type="protein sequence ID" value="WDM42526.1"/>
    <property type="molecule type" value="Genomic_DNA"/>
</dbReference>
<evidence type="ECO:0000313" key="2">
    <source>
        <dbReference type="Proteomes" id="UP001215097"/>
    </source>
</evidence>
<proteinExistence type="predicted"/>
<gene>
    <name evidence="1" type="ORF">KV395_04235</name>
</gene>
<protein>
    <submittedName>
        <fullName evidence="1">Uncharacterized protein</fullName>
    </submittedName>
</protein>
<organism evidence="1 2">
    <name type="scientific">Microbacterium luteolum</name>
    <name type="common">Aureobacterium luteolum</name>
    <dbReference type="NCBI Taxonomy" id="69367"/>
    <lineage>
        <taxon>Bacteria</taxon>
        <taxon>Bacillati</taxon>
        <taxon>Actinomycetota</taxon>
        <taxon>Actinomycetes</taxon>
        <taxon>Micrococcales</taxon>
        <taxon>Microbacteriaceae</taxon>
        <taxon>Microbacterium</taxon>
    </lineage>
</organism>
<reference evidence="1 2" key="1">
    <citation type="submission" date="2021-06" db="EMBL/GenBank/DDBJ databases">
        <title>Genome-based taxonomic framework of Microbacterium strains isolated from marine environment, the description of four new species and reclassification of four preexisting species.</title>
        <authorList>
            <person name="Lee S.D."/>
            <person name="Kim S.-M."/>
            <person name="Byeon Y.-S."/>
            <person name="Yang H.L."/>
            <person name="Kim I.S."/>
        </authorList>
    </citation>
    <scope>NUCLEOTIDE SEQUENCE [LARGE SCALE GENOMIC DNA]</scope>
    <source>
        <strain evidence="1 2">KACC 14465</strain>
    </source>
</reference>
<sequence>MAKFIINKGAASQRSVEAEKYSLANGFFWFYDAESEIVLTYKADNTISVTRESASDAK</sequence>
<accession>A0ABY7XK82</accession>
<keyword evidence="2" id="KW-1185">Reference proteome</keyword>
<dbReference type="RefSeq" id="WP_282216379.1">
    <property type="nucleotide sequence ID" value="NZ_BAAAUN010000001.1"/>
</dbReference>